<feature type="region of interest" description="Disordered" evidence="1">
    <location>
        <begin position="46"/>
        <end position="66"/>
    </location>
</feature>
<dbReference type="EnsemblPlants" id="Solyc12g006720.1.1">
    <property type="protein sequence ID" value="Solyc12g006720.1.1.1"/>
    <property type="gene ID" value="Solyc12g006720.1"/>
</dbReference>
<dbReference type="Proteomes" id="UP000004994">
    <property type="component" value="Chromosome 12"/>
</dbReference>
<feature type="compositionally biased region" description="Acidic residues" evidence="1">
    <location>
        <begin position="46"/>
        <end position="60"/>
    </location>
</feature>
<dbReference type="Gramene" id="Solyc12g006720.1.1">
    <property type="protein sequence ID" value="Solyc12g006720.1.1.1"/>
    <property type="gene ID" value="Solyc12g006720.1"/>
</dbReference>
<keyword evidence="3" id="KW-1185">Reference proteome</keyword>
<dbReference type="OMA" id="SATWFED"/>
<accession>A0A3Q7J362</accession>
<evidence type="ECO:0000313" key="2">
    <source>
        <dbReference type="EnsemblPlants" id="Solyc12g006720.1.1.1"/>
    </source>
</evidence>
<dbReference type="InParanoid" id="A0A3Q7J362"/>
<reference evidence="2" key="2">
    <citation type="submission" date="2019-01" db="UniProtKB">
        <authorList>
            <consortium name="EnsemblPlants"/>
        </authorList>
    </citation>
    <scope>IDENTIFICATION</scope>
    <source>
        <strain evidence="2">cv. Heinz 1706</strain>
    </source>
</reference>
<proteinExistence type="predicted"/>
<evidence type="ECO:0000256" key="1">
    <source>
        <dbReference type="SAM" id="MobiDB-lite"/>
    </source>
</evidence>
<organism evidence="2">
    <name type="scientific">Solanum lycopersicum</name>
    <name type="common">Tomato</name>
    <name type="synonym">Lycopersicon esculentum</name>
    <dbReference type="NCBI Taxonomy" id="4081"/>
    <lineage>
        <taxon>Eukaryota</taxon>
        <taxon>Viridiplantae</taxon>
        <taxon>Streptophyta</taxon>
        <taxon>Embryophyta</taxon>
        <taxon>Tracheophyta</taxon>
        <taxon>Spermatophyta</taxon>
        <taxon>Magnoliopsida</taxon>
        <taxon>eudicotyledons</taxon>
        <taxon>Gunneridae</taxon>
        <taxon>Pentapetalae</taxon>
        <taxon>asterids</taxon>
        <taxon>lamiids</taxon>
        <taxon>Solanales</taxon>
        <taxon>Solanaceae</taxon>
        <taxon>Solanoideae</taxon>
        <taxon>Solaneae</taxon>
        <taxon>Solanum</taxon>
        <taxon>Solanum subgen. Lycopersicon</taxon>
    </lineage>
</organism>
<evidence type="ECO:0000313" key="3">
    <source>
        <dbReference type="Proteomes" id="UP000004994"/>
    </source>
</evidence>
<reference evidence="2" key="1">
    <citation type="journal article" date="2012" name="Nature">
        <title>The tomato genome sequence provides insights into fleshy fruit evolution.</title>
        <authorList>
            <consortium name="Tomato Genome Consortium"/>
        </authorList>
    </citation>
    <scope>NUCLEOTIDE SEQUENCE [LARGE SCALE GENOMIC DNA]</scope>
    <source>
        <strain evidence="2">cv. Heinz 1706</strain>
    </source>
</reference>
<sequence length="66" mass="7417">MSQISTILMNSICNFNHDVGSHVYESRSMMDRHATGCIYVSATWFEDDGDDDDDDDDADYDYAPAA</sequence>
<protein>
    <submittedName>
        <fullName evidence="2">Uncharacterized protein</fullName>
    </submittedName>
</protein>
<name>A0A3Q7J362_SOLLC</name>
<dbReference type="AlphaFoldDB" id="A0A3Q7J362"/>
<dbReference type="PaxDb" id="4081-Solyc12g006720.1.1"/>